<dbReference type="Proteomes" id="UP000258928">
    <property type="component" value="Unassembled WGS sequence"/>
</dbReference>
<proteinExistence type="predicted"/>
<dbReference type="InterPro" id="IPR049833">
    <property type="entry name" value="KPN01023-like"/>
</dbReference>
<name>A0A5Q2L5K8_KLEVA</name>
<dbReference type="AlphaFoldDB" id="A0A5Q2L5K8"/>
<evidence type="ECO:0000313" key="4">
    <source>
        <dbReference type="Proteomes" id="UP000254545"/>
    </source>
</evidence>
<reference evidence="3 5" key="2">
    <citation type="submission" date="2018-08" db="EMBL/GenBank/DDBJ databases">
        <authorList>
            <consortium name="Pathogen Informatics"/>
        </authorList>
    </citation>
    <scope>NUCLEOTIDE SEQUENCE [LARGE SCALE GENOMIC DNA]</scope>
    <source>
        <strain evidence="3 5">EuSCAPE_TR218</strain>
    </source>
</reference>
<dbReference type="RefSeq" id="WP_012541799.1">
    <property type="nucleotide sequence ID" value="NC_011283.1"/>
</dbReference>
<evidence type="ECO:0000313" key="3">
    <source>
        <dbReference type="EMBL" id="SXF91936.1"/>
    </source>
</evidence>
<organism evidence="2 4">
    <name type="scientific">Klebsiella variicola</name>
    <dbReference type="NCBI Taxonomy" id="244366"/>
    <lineage>
        <taxon>Bacteria</taxon>
        <taxon>Pseudomonadati</taxon>
        <taxon>Pseudomonadota</taxon>
        <taxon>Gammaproteobacteria</taxon>
        <taxon>Enterobacterales</taxon>
        <taxon>Enterobacteriaceae</taxon>
        <taxon>Klebsiella/Raoultella group</taxon>
        <taxon>Klebsiella</taxon>
        <taxon>Klebsiella pneumoniae complex</taxon>
    </lineage>
</organism>
<sequence>MSNFLLLALAVVLLLTSLFCGLSYVKDRRKLKMRFNKTRR</sequence>
<comment type="caution">
    <text evidence="2">The sequence shown here is derived from an EMBL/GenBank/DDBJ whole genome shotgun (WGS) entry which is preliminary data.</text>
</comment>
<reference evidence="1" key="3">
    <citation type="submission" date="2022-05" db="EMBL/GenBank/DDBJ databases">
        <authorList>
            <person name="Alioto T."/>
            <person name="Alioto T."/>
            <person name="Gomez Garrido J."/>
        </authorList>
    </citation>
    <scope>NUCLEOTIDE SEQUENCE</scope>
    <source>
        <strain evidence="1">0</strain>
    </source>
</reference>
<reference evidence="2 4" key="1">
    <citation type="submission" date="2018-06" db="EMBL/GenBank/DDBJ databases">
        <authorList>
            <consortium name="Pathogen Informatics"/>
            <person name="Doyle S."/>
        </authorList>
    </citation>
    <scope>NUCLEOTIDE SEQUENCE [LARGE SCALE GENOMIC DNA]</scope>
    <source>
        <strain evidence="2 4">NCTC9177</strain>
    </source>
</reference>
<gene>
    <name evidence="1" type="ORF">AN2335V1_1021</name>
    <name evidence="2" type="ORF">NCTC9177_04444</name>
    <name evidence="3" type="ORF">SAMEA3729809_00634</name>
</gene>
<dbReference type="Proteomes" id="UP000254545">
    <property type="component" value="Unassembled WGS sequence"/>
</dbReference>
<dbReference type="EMBL" id="CAJOXS020000001">
    <property type="protein sequence ID" value="CAH5993030.1"/>
    <property type="molecule type" value="Genomic_DNA"/>
</dbReference>
<protein>
    <submittedName>
        <fullName evidence="2">Uncharacterized protein</fullName>
    </submittedName>
</protein>
<dbReference type="GeneID" id="96992728"/>
<evidence type="ECO:0000313" key="1">
    <source>
        <dbReference type="EMBL" id="CAH5993030.1"/>
    </source>
</evidence>
<dbReference type="Proteomes" id="UP000789617">
    <property type="component" value="Unassembled WGS sequence"/>
</dbReference>
<evidence type="ECO:0000313" key="6">
    <source>
        <dbReference type="Proteomes" id="UP000789617"/>
    </source>
</evidence>
<dbReference type="EMBL" id="UGKR01000003">
    <property type="protein sequence ID" value="STS90547.1"/>
    <property type="molecule type" value="Genomic_DNA"/>
</dbReference>
<accession>A0A5Q2L5K8</accession>
<keyword evidence="6" id="KW-1185">Reference proteome</keyword>
<dbReference type="NCBIfam" id="NF033853">
    <property type="entry name" value="KPN_two_small"/>
    <property type="match status" value="1"/>
</dbReference>
<evidence type="ECO:0000313" key="5">
    <source>
        <dbReference type="Proteomes" id="UP000258928"/>
    </source>
</evidence>
<dbReference type="EMBL" id="UKAS01000002">
    <property type="protein sequence ID" value="SXF91936.1"/>
    <property type="molecule type" value="Genomic_DNA"/>
</dbReference>
<evidence type="ECO:0000313" key="2">
    <source>
        <dbReference type="EMBL" id="STS90547.1"/>
    </source>
</evidence>